<proteinExistence type="predicted"/>
<keyword evidence="1" id="KW-0732">Signal</keyword>
<protein>
    <submittedName>
        <fullName evidence="2">Uncharacterized protein</fullName>
    </submittedName>
</protein>
<accession>A0A0A9GTW6</accession>
<dbReference type="AlphaFoldDB" id="A0A0A9GTW6"/>
<reference evidence="2" key="1">
    <citation type="submission" date="2014-09" db="EMBL/GenBank/DDBJ databases">
        <authorList>
            <person name="Magalhaes I.L.F."/>
            <person name="Oliveira U."/>
            <person name="Santos F.R."/>
            <person name="Vidigal T.H.D.A."/>
            <person name="Brescovit A.D."/>
            <person name="Santos A.J."/>
        </authorList>
    </citation>
    <scope>NUCLEOTIDE SEQUENCE</scope>
    <source>
        <tissue evidence="2">Shoot tissue taken approximately 20 cm above the soil surface</tissue>
    </source>
</reference>
<name>A0A0A9GTW6_ARUDO</name>
<dbReference type="EMBL" id="GBRH01171895">
    <property type="protein sequence ID" value="JAE26001.1"/>
    <property type="molecule type" value="Transcribed_RNA"/>
</dbReference>
<organism evidence="2">
    <name type="scientific">Arundo donax</name>
    <name type="common">Giant reed</name>
    <name type="synonym">Donax arundinaceus</name>
    <dbReference type="NCBI Taxonomy" id="35708"/>
    <lineage>
        <taxon>Eukaryota</taxon>
        <taxon>Viridiplantae</taxon>
        <taxon>Streptophyta</taxon>
        <taxon>Embryophyta</taxon>
        <taxon>Tracheophyta</taxon>
        <taxon>Spermatophyta</taxon>
        <taxon>Magnoliopsida</taxon>
        <taxon>Liliopsida</taxon>
        <taxon>Poales</taxon>
        <taxon>Poaceae</taxon>
        <taxon>PACMAD clade</taxon>
        <taxon>Arundinoideae</taxon>
        <taxon>Arundineae</taxon>
        <taxon>Arundo</taxon>
    </lineage>
</organism>
<feature type="chain" id="PRO_5002045031" evidence="1">
    <location>
        <begin position="17"/>
        <end position="54"/>
    </location>
</feature>
<evidence type="ECO:0000313" key="2">
    <source>
        <dbReference type="EMBL" id="JAE26001.1"/>
    </source>
</evidence>
<evidence type="ECO:0000256" key="1">
    <source>
        <dbReference type="SAM" id="SignalP"/>
    </source>
</evidence>
<sequence>MPIFLFFIIILVLSCAIKEVCFVIGYERKNRGAQSLAHLSHFQFWICEFVGCLS</sequence>
<reference evidence="2" key="2">
    <citation type="journal article" date="2015" name="Data Brief">
        <title>Shoot transcriptome of the giant reed, Arundo donax.</title>
        <authorList>
            <person name="Barrero R.A."/>
            <person name="Guerrero F.D."/>
            <person name="Moolhuijzen P."/>
            <person name="Goolsby J.A."/>
            <person name="Tidwell J."/>
            <person name="Bellgard S.E."/>
            <person name="Bellgard M.I."/>
        </authorList>
    </citation>
    <scope>NUCLEOTIDE SEQUENCE</scope>
    <source>
        <tissue evidence="2">Shoot tissue taken approximately 20 cm above the soil surface</tissue>
    </source>
</reference>
<feature type="signal peptide" evidence="1">
    <location>
        <begin position="1"/>
        <end position="16"/>
    </location>
</feature>